<evidence type="ECO:0000313" key="6">
    <source>
        <dbReference type="EMBL" id="KAF6216700.1"/>
    </source>
</evidence>
<dbReference type="Gene3D" id="2.120.10.30">
    <property type="entry name" value="TolB, C-terminal domain"/>
    <property type="match status" value="1"/>
</dbReference>
<feature type="transmembrane region" description="Helical" evidence="4">
    <location>
        <begin position="94"/>
        <end position="114"/>
    </location>
</feature>
<evidence type="ECO:0000256" key="1">
    <source>
        <dbReference type="ARBA" id="ARBA00009191"/>
    </source>
</evidence>
<dbReference type="GO" id="GO:0016787">
    <property type="term" value="F:hydrolase activity"/>
    <property type="evidence" value="ECO:0007669"/>
    <property type="project" value="TreeGrafter"/>
</dbReference>
<evidence type="ECO:0000256" key="3">
    <source>
        <dbReference type="ARBA" id="ARBA00023180"/>
    </source>
</evidence>
<evidence type="ECO:0000256" key="2">
    <source>
        <dbReference type="ARBA" id="ARBA00022553"/>
    </source>
</evidence>
<evidence type="ECO:0000256" key="4">
    <source>
        <dbReference type="SAM" id="Phobius"/>
    </source>
</evidence>
<dbReference type="PANTHER" id="PTHR10426:SF88">
    <property type="entry name" value="ADIPOCYTE PLASMA MEMBRANE-ASSOCIATED PROTEIN HEMOMUCIN-RELATED"/>
    <property type="match status" value="1"/>
</dbReference>
<dbReference type="PANTHER" id="PTHR10426">
    <property type="entry name" value="STRICTOSIDINE SYNTHASE-RELATED"/>
    <property type="match status" value="1"/>
</dbReference>
<organism evidence="6 7">
    <name type="scientific">Apolygus lucorum</name>
    <name type="common">Small green plant bug</name>
    <name type="synonym">Lygocoris lucorum</name>
    <dbReference type="NCBI Taxonomy" id="248454"/>
    <lineage>
        <taxon>Eukaryota</taxon>
        <taxon>Metazoa</taxon>
        <taxon>Ecdysozoa</taxon>
        <taxon>Arthropoda</taxon>
        <taxon>Hexapoda</taxon>
        <taxon>Insecta</taxon>
        <taxon>Pterygota</taxon>
        <taxon>Neoptera</taxon>
        <taxon>Paraneoptera</taxon>
        <taxon>Hemiptera</taxon>
        <taxon>Heteroptera</taxon>
        <taxon>Panheteroptera</taxon>
        <taxon>Cimicomorpha</taxon>
        <taxon>Miridae</taxon>
        <taxon>Mirini</taxon>
        <taxon>Apolygus</taxon>
    </lineage>
</organism>
<dbReference type="EMBL" id="WIXP02000001">
    <property type="protein sequence ID" value="KAF6216700.1"/>
    <property type="molecule type" value="Genomic_DNA"/>
</dbReference>
<keyword evidence="7" id="KW-1185">Reference proteome</keyword>
<keyword evidence="4" id="KW-1133">Transmembrane helix</keyword>
<name>A0A8S9Y5Z2_APOLU</name>
<keyword evidence="3" id="KW-0325">Glycoprotein</keyword>
<protein>
    <recommendedName>
        <fullName evidence="5">Strictosidine synthase conserved region domain-containing protein</fullName>
    </recommendedName>
</protein>
<keyword evidence="2" id="KW-0597">Phosphoprotein</keyword>
<dbReference type="OrthoDB" id="5307922at2759"/>
<dbReference type="Pfam" id="PF03088">
    <property type="entry name" value="Str_synth"/>
    <property type="match status" value="1"/>
</dbReference>
<keyword evidence="4" id="KW-0812">Transmembrane</keyword>
<dbReference type="InterPro" id="IPR011042">
    <property type="entry name" value="6-blade_b-propeller_TolB-like"/>
</dbReference>
<comment type="caution">
    <text evidence="6">The sequence shown here is derived from an EMBL/GenBank/DDBJ whole genome shotgun (WGS) entry which is preliminary data.</text>
</comment>
<keyword evidence="4" id="KW-0472">Membrane</keyword>
<accession>A0A8S9Y5Z2</accession>
<dbReference type="SUPFAM" id="SSF63829">
    <property type="entry name" value="Calcium-dependent phosphotriesterase"/>
    <property type="match status" value="1"/>
</dbReference>
<evidence type="ECO:0000259" key="5">
    <source>
        <dbReference type="Pfam" id="PF03088"/>
    </source>
</evidence>
<feature type="domain" description="Strictosidine synthase conserved region" evidence="5">
    <location>
        <begin position="257"/>
        <end position="342"/>
    </location>
</feature>
<dbReference type="Pfam" id="PF20067">
    <property type="entry name" value="SSL_N"/>
    <property type="match status" value="1"/>
</dbReference>
<dbReference type="Proteomes" id="UP000466442">
    <property type="component" value="Linkage Group LG1"/>
</dbReference>
<gene>
    <name evidence="6" type="ORF">GE061_001046</name>
</gene>
<dbReference type="AlphaFoldDB" id="A0A8S9Y5Z2"/>
<dbReference type="InterPro" id="IPR018119">
    <property type="entry name" value="Strictosidine_synth_cons-reg"/>
</dbReference>
<proteinExistence type="inferred from homology"/>
<evidence type="ECO:0000313" key="7">
    <source>
        <dbReference type="Proteomes" id="UP000466442"/>
    </source>
</evidence>
<dbReference type="GO" id="GO:0012505">
    <property type="term" value="C:endomembrane system"/>
    <property type="evidence" value="ECO:0007669"/>
    <property type="project" value="TreeGrafter"/>
</dbReference>
<comment type="similarity">
    <text evidence="1">Belongs to the strictosidine synthase family.</text>
</comment>
<reference evidence="6" key="1">
    <citation type="journal article" date="2021" name="Mol. Ecol. Resour.">
        <title>Apolygus lucorum genome provides insights into omnivorousness and mesophyll feeding.</title>
        <authorList>
            <person name="Liu Y."/>
            <person name="Liu H."/>
            <person name="Wang H."/>
            <person name="Huang T."/>
            <person name="Liu B."/>
            <person name="Yang B."/>
            <person name="Yin L."/>
            <person name="Li B."/>
            <person name="Zhang Y."/>
            <person name="Zhang S."/>
            <person name="Jiang F."/>
            <person name="Zhang X."/>
            <person name="Ren Y."/>
            <person name="Wang B."/>
            <person name="Wang S."/>
            <person name="Lu Y."/>
            <person name="Wu K."/>
            <person name="Fan W."/>
            <person name="Wang G."/>
        </authorList>
    </citation>
    <scope>NUCLEOTIDE SEQUENCE</scope>
    <source>
        <strain evidence="6">12Hb</strain>
    </source>
</reference>
<sequence length="492" mass="55296">MAKRTPTNVLIVRATTQMNTVKGMLEVVSQVFFGYYKLKWSEEVLPRDSGDSVHGVVHKEKIIRVSKLGSTKDENSDQITNTPVYFRKMGLSSLLPSFFAFLITSSIVISVILFHPSLPPKFDFESYDVEYGTLVGPYERNNRLNNAERLFEGKLKGPEHLIVHNGELYTTIHGGYVSKIVSKNSIEPIVKFGEDCDDWWQEELCGRPLGFKIDTNGTIYVADAYYGIRKFDPKTGTTTLIIDLHTEIEGKIPMIPNSLDIAKDGKIYWTDSSTTHKLHDGLLTLLGPPTGRLLVTDPVTQISKVLMNNIHFANGVHLSTDESYILVAETQRARIHRYWLKGKKAGTSEVFVDKLPGLPDNINHDGGGKFIVSLVDPGSHFTNALPQYPLLRKFLARIMTLAQLTVREINTLFPNLWLTRAHHLIGHFEMIAPLKVFDEPRATVLLINHEGQITNCLHATDGNVTSVSSMVIHNGYYYLGSPFNNYLARVKI</sequence>